<gene>
    <name evidence="1" type="ORF">QYT958_LOCUS6787</name>
</gene>
<dbReference type="AlphaFoldDB" id="A0A820XJN3"/>
<proteinExistence type="predicted"/>
<dbReference type="Proteomes" id="UP000663848">
    <property type="component" value="Unassembled WGS sequence"/>
</dbReference>
<organism evidence="1 2">
    <name type="scientific">Rotaria socialis</name>
    <dbReference type="NCBI Taxonomy" id="392032"/>
    <lineage>
        <taxon>Eukaryota</taxon>
        <taxon>Metazoa</taxon>
        <taxon>Spiralia</taxon>
        <taxon>Gnathifera</taxon>
        <taxon>Rotifera</taxon>
        <taxon>Eurotatoria</taxon>
        <taxon>Bdelloidea</taxon>
        <taxon>Philodinida</taxon>
        <taxon>Philodinidae</taxon>
        <taxon>Rotaria</taxon>
    </lineage>
</organism>
<comment type="caution">
    <text evidence="1">The sequence shown here is derived from an EMBL/GenBank/DDBJ whole genome shotgun (WGS) entry which is preliminary data.</text>
</comment>
<dbReference type="EMBL" id="CAJOBR010000619">
    <property type="protein sequence ID" value="CAF4529492.1"/>
    <property type="molecule type" value="Genomic_DNA"/>
</dbReference>
<accession>A0A820XJN3</accession>
<name>A0A820XJN3_9BILA</name>
<reference evidence="1" key="1">
    <citation type="submission" date="2021-02" db="EMBL/GenBank/DDBJ databases">
        <authorList>
            <person name="Nowell W R."/>
        </authorList>
    </citation>
    <scope>NUCLEOTIDE SEQUENCE</scope>
</reference>
<protein>
    <submittedName>
        <fullName evidence="1">Uncharacterized protein</fullName>
    </submittedName>
</protein>
<evidence type="ECO:0000313" key="2">
    <source>
        <dbReference type="Proteomes" id="UP000663848"/>
    </source>
</evidence>
<evidence type="ECO:0000313" key="1">
    <source>
        <dbReference type="EMBL" id="CAF4529492.1"/>
    </source>
</evidence>
<sequence length="236" mass="26951">MKISALELRRSSIETRSTNHFATFDFAPRLIHNNKRLNSFLSTSADNLTLTPIQDTIADHPHLLNISFLTSTPLKLTNHQTHFSNHQENQNQNHEPIRTIYHTTTNQMPISTNNNQYDYSTRLNNGNLSTMEGLSKSQQAILDETDKLVKDSQQLHTESASQFERARESLLSSETSIRLARANMAASRLSPYMEKKNYVPNNVTLAELFKYEQSLTKEAAKNCRRTYSNSKTTTES</sequence>